<dbReference type="EMBL" id="BRZM01005510">
    <property type="protein sequence ID" value="GLD64210.1"/>
    <property type="molecule type" value="Genomic_DNA"/>
</dbReference>
<keyword evidence="3" id="KW-1185">Reference proteome</keyword>
<reference evidence="2" key="1">
    <citation type="submission" date="2022-08" db="EMBL/GenBank/DDBJ databases">
        <title>Genome sequencing of akame (Lates japonicus).</title>
        <authorList>
            <person name="Hashiguchi Y."/>
            <person name="Takahashi H."/>
        </authorList>
    </citation>
    <scope>NUCLEOTIDE SEQUENCE</scope>
    <source>
        <strain evidence="2">Kochi</strain>
    </source>
</reference>
<dbReference type="Proteomes" id="UP001279410">
    <property type="component" value="Unassembled WGS sequence"/>
</dbReference>
<feature type="compositionally biased region" description="Basic and acidic residues" evidence="1">
    <location>
        <begin position="131"/>
        <end position="141"/>
    </location>
</feature>
<feature type="region of interest" description="Disordered" evidence="1">
    <location>
        <begin position="1"/>
        <end position="65"/>
    </location>
</feature>
<proteinExistence type="predicted"/>
<feature type="compositionally biased region" description="Basic and acidic residues" evidence="1">
    <location>
        <begin position="172"/>
        <end position="185"/>
    </location>
</feature>
<comment type="caution">
    <text evidence="2">The sequence shown here is derived from an EMBL/GenBank/DDBJ whole genome shotgun (WGS) entry which is preliminary data.</text>
</comment>
<evidence type="ECO:0000256" key="1">
    <source>
        <dbReference type="SAM" id="MobiDB-lite"/>
    </source>
</evidence>
<sequence length="244" mass="26835">QAGSEGELCQADSLGSAGSSSTLASSVIEVEAERTELGLTPQLRPNQEEEEDEEELIPLSPPPTLSITEEILEFINQSRAREGFTSIHTDSTEQVLDQPKDSQPPPNQTNFTCPLPPVACPSSLNKCHSWPEEQERAKMEDDGTLQSQTGGTGKENGLENDTRATSTWEALTSRKRDKRCERIFDTESNQDTKLCGDTGQRDPRPSGLNHSRTKTSLLEKESEIKDRRKGLQGPLEEELEEAGG</sequence>
<organism evidence="2 3">
    <name type="scientific">Lates japonicus</name>
    <name type="common">Japanese lates</name>
    <dbReference type="NCBI Taxonomy" id="270547"/>
    <lineage>
        <taxon>Eukaryota</taxon>
        <taxon>Metazoa</taxon>
        <taxon>Chordata</taxon>
        <taxon>Craniata</taxon>
        <taxon>Vertebrata</taxon>
        <taxon>Euteleostomi</taxon>
        <taxon>Actinopterygii</taxon>
        <taxon>Neopterygii</taxon>
        <taxon>Teleostei</taxon>
        <taxon>Neoteleostei</taxon>
        <taxon>Acanthomorphata</taxon>
        <taxon>Carangaria</taxon>
        <taxon>Carangaria incertae sedis</taxon>
        <taxon>Centropomidae</taxon>
        <taxon>Lates</taxon>
    </lineage>
</organism>
<evidence type="ECO:0000313" key="2">
    <source>
        <dbReference type="EMBL" id="GLD64210.1"/>
    </source>
</evidence>
<feature type="compositionally biased region" description="Basic and acidic residues" evidence="1">
    <location>
        <begin position="217"/>
        <end position="226"/>
    </location>
</feature>
<accession>A0AAD3N1B7</accession>
<feature type="region of interest" description="Disordered" evidence="1">
    <location>
        <begin position="82"/>
        <end position="115"/>
    </location>
</feature>
<name>A0AAD3N1B7_LATJO</name>
<feature type="compositionally biased region" description="Acidic residues" evidence="1">
    <location>
        <begin position="235"/>
        <end position="244"/>
    </location>
</feature>
<feature type="non-terminal residue" evidence="2">
    <location>
        <position position="244"/>
    </location>
</feature>
<protein>
    <submittedName>
        <fullName evidence="2">Pleckstrin homology domain-containing family G member 2 isoform X1</fullName>
    </submittedName>
</protein>
<dbReference type="AlphaFoldDB" id="A0AAD3N1B7"/>
<gene>
    <name evidence="2" type="ORF">AKAME5_002925100</name>
</gene>
<feature type="compositionally biased region" description="Polar residues" evidence="1">
    <location>
        <begin position="86"/>
        <end position="95"/>
    </location>
</feature>
<feature type="compositionally biased region" description="Low complexity" evidence="1">
    <location>
        <begin position="13"/>
        <end position="26"/>
    </location>
</feature>
<feature type="region of interest" description="Disordered" evidence="1">
    <location>
        <begin position="131"/>
        <end position="244"/>
    </location>
</feature>
<evidence type="ECO:0000313" key="3">
    <source>
        <dbReference type="Proteomes" id="UP001279410"/>
    </source>
</evidence>